<proteinExistence type="inferred from homology"/>
<dbReference type="InterPro" id="IPR000072">
    <property type="entry name" value="PDGF/VEGF_dom"/>
</dbReference>
<reference evidence="5" key="2">
    <citation type="submission" date="2025-08" db="UniProtKB">
        <authorList>
            <consortium name="Ensembl"/>
        </authorList>
    </citation>
    <scope>IDENTIFICATION</scope>
</reference>
<dbReference type="PANTHER" id="PTHR12025:SF9">
    <property type="entry name" value="PLACENTA GROWTH FACTOR"/>
    <property type="match status" value="1"/>
</dbReference>
<evidence type="ECO:0000313" key="5">
    <source>
        <dbReference type="Ensembl" id="ENSMMDP00005041993.1"/>
    </source>
</evidence>
<comment type="similarity">
    <text evidence="3">Belongs to the PDGF/VEGF growth factor family.</text>
</comment>
<dbReference type="GO" id="GO:0005172">
    <property type="term" value="F:vascular endothelial growth factor receptor binding"/>
    <property type="evidence" value="ECO:0007669"/>
    <property type="project" value="TreeGrafter"/>
</dbReference>
<dbReference type="GO" id="GO:0060754">
    <property type="term" value="P:positive regulation of mast cell chemotaxis"/>
    <property type="evidence" value="ECO:0007669"/>
    <property type="project" value="TreeGrafter"/>
</dbReference>
<keyword evidence="1 3" id="KW-0339">Growth factor</keyword>
<protein>
    <recommendedName>
        <fullName evidence="4">Platelet-derived growth factor (PDGF) family profile domain-containing protein</fullName>
    </recommendedName>
</protein>
<dbReference type="Pfam" id="PF00341">
    <property type="entry name" value="PDGF"/>
    <property type="match status" value="1"/>
</dbReference>
<dbReference type="GO" id="GO:0005615">
    <property type="term" value="C:extracellular space"/>
    <property type="evidence" value="ECO:0007669"/>
    <property type="project" value="TreeGrafter"/>
</dbReference>
<dbReference type="GO" id="GO:0042056">
    <property type="term" value="F:chemoattractant activity"/>
    <property type="evidence" value="ECO:0007669"/>
    <property type="project" value="TreeGrafter"/>
</dbReference>
<dbReference type="PROSITE" id="PS50278">
    <property type="entry name" value="PDGF_2"/>
    <property type="match status" value="1"/>
</dbReference>
<evidence type="ECO:0000256" key="2">
    <source>
        <dbReference type="ARBA" id="ARBA00023157"/>
    </source>
</evidence>
<dbReference type="Proteomes" id="UP000472263">
    <property type="component" value="Chromosome 24"/>
</dbReference>
<dbReference type="InterPro" id="IPR050507">
    <property type="entry name" value="PDGF/VEGF_growth_factor"/>
</dbReference>
<dbReference type="AlphaFoldDB" id="A0A667ZT84"/>
<accession>A0A667ZT84</accession>
<name>A0A667ZT84_9TELE</name>
<dbReference type="GO" id="GO:0048010">
    <property type="term" value="P:vascular endothelial growth factor receptor signaling pathway"/>
    <property type="evidence" value="ECO:0007669"/>
    <property type="project" value="TreeGrafter"/>
</dbReference>
<evidence type="ECO:0000256" key="1">
    <source>
        <dbReference type="ARBA" id="ARBA00023030"/>
    </source>
</evidence>
<sequence>VLFHVCAANLHTMTQRSPVTSIITHAGSSALVAVMLFQEVWKRSLCRPMERLVDVEQEYPGGVEHIFSPACVPLWRCSGCCGDDSLECHPTLERNTTLQVWSDNLVCDKDSCSPPGK</sequence>
<reference evidence="5" key="3">
    <citation type="submission" date="2025-09" db="UniProtKB">
        <authorList>
            <consortium name="Ensembl"/>
        </authorList>
    </citation>
    <scope>IDENTIFICATION</scope>
</reference>
<dbReference type="InParanoid" id="A0A667ZT84"/>
<evidence type="ECO:0000256" key="3">
    <source>
        <dbReference type="RuleBase" id="RU003818"/>
    </source>
</evidence>
<dbReference type="Gene3D" id="2.10.90.10">
    <property type="entry name" value="Cystine-knot cytokines"/>
    <property type="match status" value="1"/>
</dbReference>
<dbReference type="GO" id="GO:0045766">
    <property type="term" value="P:positive regulation of angiogenesis"/>
    <property type="evidence" value="ECO:0007669"/>
    <property type="project" value="TreeGrafter"/>
</dbReference>
<dbReference type="GO" id="GO:0050930">
    <property type="term" value="P:induction of positive chemotaxis"/>
    <property type="evidence" value="ECO:0007669"/>
    <property type="project" value="TreeGrafter"/>
</dbReference>
<dbReference type="GO" id="GO:0001666">
    <property type="term" value="P:response to hypoxia"/>
    <property type="evidence" value="ECO:0007669"/>
    <property type="project" value="TreeGrafter"/>
</dbReference>
<dbReference type="SMART" id="SM00141">
    <property type="entry name" value="PDGF"/>
    <property type="match status" value="1"/>
</dbReference>
<evidence type="ECO:0000259" key="4">
    <source>
        <dbReference type="PROSITE" id="PS50278"/>
    </source>
</evidence>
<dbReference type="GO" id="GO:0016020">
    <property type="term" value="C:membrane"/>
    <property type="evidence" value="ECO:0007669"/>
    <property type="project" value="InterPro"/>
</dbReference>
<keyword evidence="2" id="KW-1015">Disulfide bond</keyword>
<keyword evidence="6" id="KW-1185">Reference proteome</keyword>
<dbReference type="GO" id="GO:0008083">
    <property type="term" value="F:growth factor activity"/>
    <property type="evidence" value="ECO:0007669"/>
    <property type="project" value="UniProtKB-KW"/>
</dbReference>
<organism evidence="5 6">
    <name type="scientific">Myripristis murdjan</name>
    <name type="common">pinecone soldierfish</name>
    <dbReference type="NCBI Taxonomy" id="586833"/>
    <lineage>
        <taxon>Eukaryota</taxon>
        <taxon>Metazoa</taxon>
        <taxon>Chordata</taxon>
        <taxon>Craniata</taxon>
        <taxon>Vertebrata</taxon>
        <taxon>Euteleostomi</taxon>
        <taxon>Actinopterygii</taxon>
        <taxon>Neopterygii</taxon>
        <taxon>Teleostei</taxon>
        <taxon>Neoteleostei</taxon>
        <taxon>Acanthomorphata</taxon>
        <taxon>Holocentriformes</taxon>
        <taxon>Holocentridae</taxon>
        <taxon>Myripristis</taxon>
    </lineage>
</organism>
<dbReference type="SUPFAM" id="SSF57501">
    <property type="entry name" value="Cystine-knot cytokines"/>
    <property type="match status" value="1"/>
</dbReference>
<dbReference type="PANTHER" id="PTHR12025">
    <property type="entry name" value="VASCULAR ENDOTHELIAL GROWTH FACTOR"/>
    <property type="match status" value="1"/>
</dbReference>
<dbReference type="InterPro" id="IPR029034">
    <property type="entry name" value="Cystine-knot_cytokine"/>
</dbReference>
<reference evidence="5" key="1">
    <citation type="submission" date="2019-06" db="EMBL/GenBank/DDBJ databases">
        <authorList>
            <consortium name="Wellcome Sanger Institute Data Sharing"/>
        </authorList>
    </citation>
    <scope>NUCLEOTIDE SEQUENCE [LARGE SCALE GENOMIC DNA]</scope>
</reference>
<evidence type="ECO:0000313" key="6">
    <source>
        <dbReference type="Proteomes" id="UP000472263"/>
    </source>
</evidence>
<dbReference type="GeneTree" id="ENSGT00940000160164"/>
<dbReference type="Ensembl" id="ENSMMDT00005042844.1">
    <property type="protein sequence ID" value="ENSMMDP00005041993.1"/>
    <property type="gene ID" value="ENSMMDG00005019351.1"/>
</dbReference>
<dbReference type="GO" id="GO:0001938">
    <property type="term" value="P:positive regulation of endothelial cell proliferation"/>
    <property type="evidence" value="ECO:0007669"/>
    <property type="project" value="TreeGrafter"/>
</dbReference>
<dbReference type="GO" id="GO:0038084">
    <property type="term" value="P:vascular endothelial growth factor signaling pathway"/>
    <property type="evidence" value="ECO:0007669"/>
    <property type="project" value="TreeGrafter"/>
</dbReference>
<feature type="domain" description="Platelet-derived growth factor (PDGF) family profile" evidence="4">
    <location>
        <begin position="33"/>
        <end position="100"/>
    </location>
</feature>
<dbReference type="GO" id="GO:0002040">
    <property type="term" value="P:sprouting angiogenesis"/>
    <property type="evidence" value="ECO:0007669"/>
    <property type="project" value="TreeGrafter"/>
</dbReference>